<evidence type="ECO:0000313" key="1">
    <source>
        <dbReference type="EMBL" id="KAF0409101.1"/>
    </source>
</evidence>
<accession>A0A8H3X497</accession>
<evidence type="ECO:0000313" key="2">
    <source>
        <dbReference type="Proteomes" id="UP000439903"/>
    </source>
</evidence>
<keyword evidence="2" id="KW-1185">Reference proteome</keyword>
<reference evidence="1 2" key="1">
    <citation type="journal article" date="2019" name="Environ. Microbiol.">
        <title>At the nexus of three kingdoms: the genome of the mycorrhizal fungus Gigaspora margarita provides insights into plant, endobacterial and fungal interactions.</title>
        <authorList>
            <person name="Venice F."/>
            <person name="Ghignone S."/>
            <person name="Salvioli di Fossalunga A."/>
            <person name="Amselem J."/>
            <person name="Novero M."/>
            <person name="Xianan X."/>
            <person name="Sedzielewska Toro K."/>
            <person name="Morin E."/>
            <person name="Lipzen A."/>
            <person name="Grigoriev I.V."/>
            <person name="Henrissat B."/>
            <person name="Martin F.M."/>
            <person name="Bonfante P."/>
        </authorList>
    </citation>
    <scope>NUCLEOTIDE SEQUENCE [LARGE SCALE GENOMIC DNA]</scope>
    <source>
        <strain evidence="1 2">BEG34</strain>
    </source>
</reference>
<comment type="caution">
    <text evidence="1">The sequence shown here is derived from an EMBL/GenBank/DDBJ whole genome shotgun (WGS) entry which is preliminary data.</text>
</comment>
<organism evidence="1 2">
    <name type="scientific">Gigaspora margarita</name>
    <dbReference type="NCBI Taxonomy" id="4874"/>
    <lineage>
        <taxon>Eukaryota</taxon>
        <taxon>Fungi</taxon>
        <taxon>Fungi incertae sedis</taxon>
        <taxon>Mucoromycota</taxon>
        <taxon>Glomeromycotina</taxon>
        <taxon>Glomeromycetes</taxon>
        <taxon>Diversisporales</taxon>
        <taxon>Gigasporaceae</taxon>
        <taxon>Gigaspora</taxon>
    </lineage>
</organism>
<protein>
    <submittedName>
        <fullName evidence="1">Uncharacterized protein</fullName>
    </submittedName>
</protein>
<dbReference type="Proteomes" id="UP000439903">
    <property type="component" value="Unassembled WGS sequence"/>
</dbReference>
<dbReference type="AlphaFoldDB" id="A0A8H3X497"/>
<name>A0A8H3X497_GIGMA</name>
<proteinExistence type="predicted"/>
<sequence>MGKEANKEIKVERVVTTVVCEEGAHDETSNNNGFSVTDYRIQKLCGALVRNEFITLGGPMNSKEAYT</sequence>
<gene>
    <name evidence="1" type="ORF">F8M41_008415</name>
</gene>
<dbReference type="EMBL" id="WTPW01001885">
    <property type="protein sequence ID" value="KAF0409101.1"/>
    <property type="molecule type" value="Genomic_DNA"/>
</dbReference>